<sequence>MTIEESYQDIVNKIDAACQRVDRNPAEVEIIAVTKYVSVATAQAAINVGVKHLAENRLEGFSKKYEEIGNEVNWHFVGTLQSRKVKEIINQVDYLHSLDRTSLAKEVNKRTEQTVRCFVQVNTSGEDSKHGLSPENVSEFIDSLEKFPKIQVVGLMTMAPFDAGEEDIRKYFKRLKGLRDKIKSNNWEHAPCEYLSMGMSNDFEIAVEEGATHVRIGTSLVGNEAE</sequence>
<dbReference type="OrthoDB" id="9804072at2"/>
<feature type="domain" description="Alanine racemase N-terminal" evidence="5">
    <location>
        <begin position="26"/>
        <end position="223"/>
    </location>
</feature>
<evidence type="ECO:0000256" key="4">
    <source>
        <dbReference type="RuleBase" id="RU004514"/>
    </source>
</evidence>
<reference evidence="6 7" key="1">
    <citation type="submission" date="2017-06" db="EMBL/GenBank/DDBJ databases">
        <title>the draft geome sequence of Illustriluteabacillus marina B3227.</title>
        <authorList>
            <person name="He R.-H."/>
            <person name="Du Z.-J."/>
        </authorList>
    </citation>
    <scope>NUCLEOTIDE SEQUENCE [LARGE SCALE GENOMIC DNA]</scope>
    <source>
        <strain evidence="6 7">B3227</strain>
    </source>
</reference>
<dbReference type="NCBIfam" id="TIGR00044">
    <property type="entry name" value="YggS family pyridoxal phosphate-dependent enzyme"/>
    <property type="match status" value="1"/>
</dbReference>
<dbReference type="InterPro" id="IPR011078">
    <property type="entry name" value="PyrdxlP_homeostasis"/>
</dbReference>
<proteinExistence type="inferred from homology"/>
<dbReference type="Gene3D" id="3.20.20.10">
    <property type="entry name" value="Alanine racemase"/>
    <property type="match status" value="1"/>
</dbReference>
<dbReference type="PANTHER" id="PTHR10146">
    <property type="entry name" value="PROLINE SYNTHETASE CO-TRANSCRIBED BACTERIAL HOMOLOG PROTEIN"/>
    <property type="match status" value="1"/>
</dbReference>
<feature type="modified residue" description="N6-(pyridoxal phosphate)lysine" evidence="2 3">
    <location>
        <position position="35"/>
    </location>
</feature>
<dbReference type="FunFam" id="3.20.20.10:FF:000011">
    <property type="entry name" value="Pyridoxal phosphate homeostasis protein"/>
    <property type="match status" value="1"/>
</dbReference>
<comment type="similarity">
    <text evidence="2 4">Belongs to the pyridoxal phosphate-binding protein YggS/PROSC family.</text>
</comment>
<dbReference type="InterPro" id="IPR001608">
    <property type="entry name" value="Ala_racemase_N"/>
</dbReference>
<dbReference type="PROSITE" id="PS01211">
    <property type="entry name" value="UPF0001"/>
    <property type="match status" value="1"/>
</dbReference>
<dbReference type="PANTHER" id="PTHR10146:SF14">
    <property type="entry name" value="PYRIDOXAL PHOSPHATE HOMEOSTASIS PROTEIN"/>
    <property type="match status" value="1"/>
</dbReference>
<dbReference type="Proteomes" id="UP000243524">
    <property type="component" value="Unassembled WGS sequence"/>
</dbReference>
<evidence type="ECO:0000256" key="1">
    <source>
        <dbReference type="ARBA" id="ARBA00022898"/>
    </source>
</evidence>
<dbReference type="GO" id="GO:0030170">
    <property type="term" value="F:pyridoxal phosphate binding"/>
    <property type="evidence" value="ECO:0007669"/>
    <property type="project" value="UniProtKB-UniRule"/>
</dbReference>
<keyword evidence="7" id="KW-1185">Reference proteome</keyword>
<protein>
    <recommendedName>
        <fullName evidence="2">Pyridoxal phosphate homeostasis protein</fullName>
        <shortName evidence="2">PLP homeostasis protein</shortName>
    </recommendedName>
</protein>
<name>A0A2I0QW50_9BACI</name>
<evidence type="ECO:0000256" key="2">
    <source>
        <dbReference type="HAMAP-Rule" id="MF_02087"/>
    </source>
</evidence>
<organism evidence="6 7">
    <name type="scientific">Halalkalibacillus sediminis</name>
    <dbReference type="NCBI Taxonomy" id="2018042"/>
    <lineage>
        <taxon>Bacteria</taxon>
        <taxon>Bacillati</taxon>
        <taxon>Bacillota</taxon>
        <taxon>Bacilli</taxon>
        <taxon>Bacillales</taxon>
        <taxon>Bacillaceae</taxon>
        <taxon>Halalkalibacillus</taxon>
    </lineage>
</organism>
<dbReference type="AlphaFoldDB" id="A0A2I0QW50"/>
<evidence type="ECO:0000256" key="3">
    <source>
        <dbReference type="PIRSR" id="PIRSR004848-1"/>
    </source>
</evidence>
<evidence type="ECO:0000259" key="5">
    <source>
        <dbReference type="Pfam" id="PF01168"/>
    </source>
</evidence>
<dbReference type="EMBL" id="PJNH01000001">
    <property type="protein sequence ID" value="PKR78548.1"/>
    <property type="molecule type" value="Genomic_DNA"/>
</dbReference>
<dbReference type="CDD" id="cd00635">
    <property type="entry name" value="PLPDE_III_YBL036c_like"/>
    <property type="match status" value="1"/>
</dbReference>
<evidence type="ECO:0000313" key="7">
    <source>
        <dbReference type="Proteomes" id="UP000243524"/>
    </source>
</evidence>
<dbReference type="PIRSF" id="PIRSF004848">
    <property type="entry name" value="YBL036c_PLPDEIII"/>
    <property type="match status" value="1"/>
</dbReference>
<comment type="cofactor">
    <cofactor evidence="3">
        <name>pyridoxal 5'-phosphate</name>
        <dbReference type="ChEBI" id="CHEBI:597326"/>
    </cofactor>
</comment>
<comment type="function">
    <text evidence="2">Pyridoxal 5'-phosphate (PLP)-binding protein, which is involved in PLP homeostasis.</text>
</comment>
<dbReference type="Pfam" id="PF01168">
    <property type="entry name" value="Ala_racemase_N"/>
    <property type="match status" value="1"/>
</dbReference>
<comment type="caution">
    <text evidence="6">The sequence shown here is derived from an EMBL/GenBank/DDBJ whole genome shotgun (WGS) entry which is preliminary data.</text>
</comment>
<evidence type="ECO:0000313" key="6">
    <source>
        <dbReference type="EMBL" id="PKR78548.1"/>
    </source>
</evidence>
<accession>A0A2I0QW50</accession>
<dbReference type="HAMAP" id="MF_02087">
    <property type="entry name" value="PLP_homeostasis"/>
    <property type="match status" value="1"/>
</dbReference>
<keyword evidence="1 2" id="KW-0663">Pyridoxal phosphate</keyword>
<dbReference type="RefSeq" id="WP_101330292.1">
    <property type="nucleotide sequence ID" value="NZ_PJNH01000001.1"/>
</dbReference>
<dbReference type="InterPro" id="IPR029066">
    <property type="entry name" value="PLP-binding_barrel"/>
</dbReference>
<dbReference type="SUPFAM" id="SSF51419">
    <property type="entry name" value="PLP-binding barrel"/>
    <property type="match status" value="1"/>
</dbReference>
<gene>
    <name evidence="6" type="ORF">CEY16_01975</name>
</gene>